<dbReference type="Proteomes" id="UP000029085">
    <property type="component" value="Unassembled WGS sequence"/>
</dbReference>
<feature type="signal peptide" evidence="1">
    <location>
        <begin position="1"/>
        <end position="22"/>
    </location>
</feature>
<protein>
    <recommendedName>
        <fullName evidence="4">DUF3617 family protein</fullName>
    </recommendedName>
</protein>
<evidence type="ECO:0000256" key="1">
    <source>
        <dbReference type="SAM" id="SignalP"/>
    </source>
</evidence>
<keyword evidence="1" id="KW-0732">Signal</keyword>
<evidence type="ECO:0008006" key="4">
    <source>
        <dbReference type="Google" id="ProtNLM"/>
    </source>
</evidence>
<gene>
    <name evidence="2" type="ORF">N788_00900</name>
</gene>
<organism evidence="2 3">
    <name type="scientific">Arenimonas donghaensis DSM 18148 = HO3-R19</name>
    <dbReference type="NCBI Taxonomy" id="1121014"/>
    <lineage>
        <taxon>Bacteria</taxon>
        <taxon>Pseudomonadati</taxon>
        <taxon>Pseudomonadota</taxon>
        <taxon>Gammaproteobacteria</taxon>
        <taxon>Lysobacterales</taxon>
        <taxon>Lysobacteraceae</taxon>
        <taxon>Arenimonas</taxon>
    </lineage>
</organism>
<sequence>MATRFPLRLTAALSLVPALALAEPPQAAPAASTDTPATEAAGDGLAFAASLEACVVASHQSPHPFVSGFVVEHAVSGIEGEHCGYSQTMPGGMRMECRLSQAGRNGLAAEFREVAAGRLAGGTAEQAAWTRECDIITADGKRMPLGKD</sequence>
<dbReference type="RefSeq" id="WP_034220047.1">
    <property type="nucleotide sequence ID" value="NZ_AVCJ01000001.1"/>
</dbReference>
<reference evidence="3" key="1">
    <citation type="submission" date="2013-08" db="EMBL/GenBank/DDBJ databases">
        <title>Genome sequencing of Arenimonas donghaensis.</title>
        <authorList>
            <person name="Chen F."/>
            <person name="Wang G."/>
        </authorList>
    </citation>
    <scope>NUCLEOTIDE SEQUENCE [LARGE SCALE GENOMIC DNA]</scope>
    <source>
        <strain evidence="3">HO3-R19</strain>
    </source>
</reference>
<proteinExistence type="predicted"/>
<feature type="chain" id="PRO_5001826397" description="DUF3617 family protein" evidence="1">
    <location>
        <begin position="23"/>
        <end position="148"/>
    </location>
</feature>
<evidence type="ECO:0000313" key="3">
    <source>
        <dbReference type="Proteomes" id="UP000029085"/>
    </source>
</evidence>
<dbReference type="PATRIC" id="fig|1121014.3.peg.174"/>
<dbReference type="AlphaFoldDB" id="A0A087MLK7"/>
<keyword evidence="3" id="KW-1185">Reference proteome</keyword>
<comment type="caution">
    <text evidence="2">The sequence shown here is derived from an EMBL/GenBank/DDBJ whole genome shotgun (WGS) entry which is preliminary data.</text>
</comment>
<dbReference type="OrthoDB" id="5966698at2"/>
<accession>A0A087MLK7</accession>
<evidence type="ECO:0000313" key="2">
    <source>
        <dbReference type="EMBL" id="KFL37760.1"/>
    </source>
</evidence>
<dbReference type="EMBL" id="AVCJ01000001">
    <property type="protein sequence ID" value="KFL37760.1"/>
    <property type="molecule type" value="Genomic_DNA"/>
</dbReference>
<dbReference type="STRING" id="1121014.N788_00900"/>
<reference evidence="2 3" key="2">
    <citation type="journal article" date="2015" name="Stand. Genomic Sci.">
        <title>High quality draft genomic sequence of Arenimonas donghaensis DSM 18148(T).</title>
        <authorList>
            <person name="Chen F."/>
            <person name="Wang H."/>
            <person name="Cao Y."/>
            <person name="Li X."/>
            <person name="Wang G."/>
        </authorList>
    </citation>
    <scope>NUCLEOTIDE SEQUENCE [LARGE SCALE GENOMIC DNA]</scope>
    <source>
        <strain evidence="2 3">HO3-R19</strain>
    </source>
</reference>
<name>A0A087MLK7_9GAMM</name>